<protein>
    <submittedName>
        <fullName evidence="1">Uncharacterized protein</fullName>
    </submittedName>
</protein>
<dbReference type="Proteomes" id="UP000681720">
    <property type="component" value="Unassembled WGS sequence"/>
</dbReference>
<sequence>MNPDSIRIDESNELLHGMREFFQQSTYEEQVRLMTIAPDNWGRIAIAQWFGASDHQARQSIILRRDRGVLTFPEYTRENKFLDEDTVQSVIKFYLQDGVSRVSSNSKDILKIKNELVPVRFMEMPI</sequence>
<organism evidence="1 2">
    <name type="scientific">Rotaria magnacalcarata</name>
    <dbReference type="NCBI Taxonomy" id="392030"/>
    <lineage>
        <taxon>Eukaryota</taxon>
        <taxon>Metazoa</taxon>
        <taxon>Spiralia</taxon>
        <taxon>Gnathifera</taxon>
        <taxon>Rotifera</taxon>
        <taxon>Eurotatoria</taxon>
        <taxon>Bdelloidea</taxon>
        <taxon>Philodinida</taxon>
        <taxon>Philodinidae</taxon>
        <taxon>Rotaria</taxon>
    </lineage>
</organism>
<evidence type="ECO:0000313" key="2">
    <source>
        <dbReference type="Proteomes" id="UP000681720"/>
    </source>
</evidence>
<comment type="caution">
    <text evidence="1">The sequence shown here is derived from an EMBL/GenBank/DDBJ whole genome shotgun (WGS) entry which is preliminary data.</text>
</comment>
<dbReference type="AlphaFoldDB" id="A0A8S3I3V1"/>
<gene>
    <name evidence="1" type="ORF">GIL414_LOCUS73489</name>
</gene>
<dbReference type="EMBL" id="CAJOBJ010338748">
    <property type="protein sequence ID" value="CAF5192443.1"/>
    <property type="molecule type" value="Genomic_DNA"/>
</dbReference>
<proteinExistence type="predicted"/>
<reference evidence="1" key="1">
    <citation type="submission" date="2021-02" db="EMBL/GenBank/DDBJ databases">
        <authorList>
            <person name="Nowell W R."/>
        </authorList>
    </citation>
    <scope>NUCLEOTIDE SEQUENCE</scope>
</reference>
<name>A0A8S3I3V1_9BILA</name>
<evidence type="ECO:0000313" key="1">
    <source>
        <dbReference type="EMBL" id="CAF5192443.1"/>
    </source>
</evidence>
<accession>A0A8S3I3V1</accession>